<dbReference type="InterPro" id="IPR020103">
    <property type="entry name" value="PsdUridine_synth_cat_dom_sf"/>
</dbReference>
<dbReference type="HAMAP" id="MF_00171">
    <property type="entry name" value="TruA"/>
    <property type="match status" value="1"/>
</dbReference>
<dbReference type="PANTHER" id="PTHR11142:SF0">
    <property type="entry name" value="TRNA PSEUDOURIDINE SYNTHASE-LIKE 1"/>
    <property type="match status" value="1"/>
</dbReference>
<dbReference type="PANTHER" id="PTHR11142">
    <property type="entry name" value="PSEUDOURIDYLATE SYNTHASE"/>
    <property type="match status" value="1"/>
</dbReference>
<keyword evidence="2 4" id="KW-0819">tRNA processing</keyword>
<comment type="caution">
    <text evidence="4">Lacks conserved residue(s) required for the propagation of feature annotation.</text>
</comment>
<dbReference type="Gene3D" id="3.30.70.580">
    <property type="entry name" value="Pseudouridine synthase I, catalytic domain, N-terminal subdomain"/>
    <property type="match status" value="1"/>
</dbReference>
<dbReference type="Proteomes" id="UP000199448">
    <property type="component" value="Unassembled WGS sequence"/>
</dbReference>
<comment type="subunit">
    <text evidence="4">Homodimer.</text>
</comment>
<feature type="domain" description="Pseudouridine synthase I TruA alpha/beta" evidence="8">
    <location>
        <begin position="150"/>
        <end position="261"/>
    </location>
</feature>
<dbReference type="GO" id="GO:0031119">
    <property type="term" value="P:tRNA pseudouridine synthesis"/>
    <property type="evidence" value="ECO:0007669"/>
    <property type="project" value="UniProtKB-UniRule"/>
</dbReference>
<protein>
    <recommendedName>
        <fullName evidence="4">tRNA pseudouridine synthase A</fullName>
        <ecNumber evidence="4">5.4.99.12</ecNumber>
    </recommendedName>
    <alternativeName>
        <fullName evidence="4">tRNA pseudouridine(38-40) synthase</fullName>
    </alternativeName>
    <alternativeName>
        <fullName evidence="4">tRNA pseudouridylate synthase I</fullName>
    </alternativeName>
    <alternativeName>
        <fullName evidence="4">tRNA-uridine isomerase I</fullName>
    </alternativeName>
</protein>
<gene>
    <name evidence="4" type="primary">truA</name>
    <name evidence="9" type="ORF">SAMN04488034_102472</name>
</gene>
<dbReference type="InterPro" id="IPR020097">
    <property type="entry name" value="PsdUridine_synth_TruA_a/b_dom"/>
</dbReference>
<dbReference type="GO" id="GO:0160147">
    <property type="term" value="F:tRNA pseudouridine(38-40) synthase activity"/>
    <property type="evidence" value="ECO:0007669"/>
    <property type="project" value="UniProtKB-EC"/>
</dbReference>
<feature type="binding site" evidence="4 6">
    <location>
        <position position="117"/>
    </location>
    <ligand>
        <name>substrate</name>
    </ligand>
</feature>
<comment type="catalytic activity">
    <reaction evidence="4 7">
        <text>uridine(38/39/40) in tRNA = pseudouridine(38/39/40) in tRNA</text>
        <dbReference type="Rhea" id="RHEA:22376"/>
        <dbReference type="Rhea" id="RHEA-COMP:10085"/>
        <dbReference type="Rhea" id="RHEA-COMP:10087"/>
        <dbReference type="ChEBI" id="CHEBI:65314"/>
        <dbReference type="ChEBI" id="CHEBI:65315"/>
        <dbReference type="EC" id="5.4.99.12"/>
    </reaction>
</comment>
<evidence type="ECO:0000256" key="3">
    <source>
        <dbReference type="ARBA" id="ARBA00023235"/>
    </source>
</evidence>
<dbReference type="EMBL" id="FNUG01000002">
    <property type="protein sequence ID" value="SEE81912.1"/>
    <property type="molecule type" value="Genomic_DNA"/>
</dbReference>
<dbReference type="AlphaFoldDB" id="A0A1H5LY26"/>
<keyword evidence="10" id="KW-1185">Reference proteome</keyword>
<keyword evidence="3 4" id="KW-0413">Isomerase</keyword>
<dbReference type="STRING" id="390640.SAMN04488034_102472"/>
<comment type="similarity">
    <text evidence="1 4 7">Belongs to the tRNA pseudouridine synthase TruA family.</text>
</comment>
<sequence length="261" mass="30029">MQPQRYYYLIEIQYLGYRLHGWQRQPGFKTVEGLVKKTLKFVLGETRFKVLGASRTDAMVSAHQAAFELFIDHEPLNNMADFLVLFNNNLPQDIRALSIKQVDAKFNIIQHPKKKEYIYLFAHGKKSHPFAAPLLATFHEKLDVEMMMAAANFFEGTHSFHNYCTKPSEHTIVERKIDLCRIEPNEEITASFFPDRSYLLRIQGSGFLRNQIRLMMGALVRVGNGELSLEDIRKSLSPEVKRPMSFIAPGSGLILNKVHFP</sequence>
<dbReference type="RefSeq" id="WP_093112782.1">
    <property type="nucleotide sequence ID" value="NZ_FNGG01000002.1"/>
</dbReference>
<evidence type="ECO:0000256" key="5">
    <source>
        <dbReference type="PIRSR" id="PIRSR001430-1"/>
    </source>
</evidence>
<dbReference type="InterPro" id="IPR020094">
    <property type="entry name" value="TruA/RsuA/RluB/E/F_N"/>
</dbReference>
<organism evidence="9 10">
    <name type="scientific">Salinimicrobium catena</name>
    <dbReference type="NCBI Taxonomy" id="390640"/>
    <lineage>
        <taxon>Bacteria</taxon>
        <taxon>Pseudomonadati</taxon>
        <taxon>Bacteroidota</taxon>
        <taxon>Flavobacteriia</taxon>
        <taxon>Flavobacteriales</taxon>
        <taxon>Flavobacteriaceae</taxon>
        <taxon>Salinimicrobium</taxon>
    </lineage>
</organism>
<comment type="function">
    <text evidence="4">Formation of pseudouridine at positions 38, 39 and 40 in the anticodon stem and loop of transfer RNAs.</text>
</comment>
<evidence type="ECO:0000259" key="8">
    <source>
        <dbReference type="Pfam" id="PF01416"/>
    </source>
</evidence>
<evidence type="ECO:0000313" key="10">
    <source>
        <dbReference type="Proteomes" id="UP000199448"/>
    </source>
</evidence>
<evidence type="ECO:0000256" key="7">
    <source>
        <dbReference type="RuleBase" id="RU003792"/>
    </source>
</evidence>
<reference evidence="9 10" key="1">
    <citation type="submission" date="2016-10" db="EMBL/GenBank/DDBJ databases">
        <authorList>
            <person name="de Groot N.N."/>
        </authorList>
    </citation>
    <scope>NUCLEOTIDE SEQUENCE [LARGE SCALE GENOMIC DNA]</scope>
    <source>
        <strain evidence="9 10">DSM 23553</strain>
    </source>
</reference>
<dbReference type="SUPFAM" id="SSF55120">
    <property type="entry name" value="Pseudouridine synthase"/>
    <property type="match status" value="1"/>
</dbReference>
<name>A0A1H5LY26_9FLAO</name>
<dbReference type="GO" id="GO:0003723">
    <property type="term" value="F:RNA binding"/>
    <property type="evidence" value="ECO:0007669"/>
    <property type="project" value="InterPro"/>
</dbReference>
<evidence type="ECO:0000256" key="2">
    <source>
        <dbReference type="ARBA" id="ARBA00022694"/>
    </source>
</evidence>
<evidence type="ECO:0000313" key="9">
    <source>
        <dbReference type="EMBL" id="SEE81912.1"/>
    </source>
</evidence>
<evidence type="ECO:0000256" key="1">
    <source>
        <dbReference type="ARBA" id="ARBA00009375"/>
    </source>
</evidence>
<dbReference type="EC" id="5.4.99.12" evidence="4"/>
<evidence type="ECO:0000256" key="4">
    <source>
        <dbReference type="HAMAP-Rule" id="MF_00171"/>
    </source>
</evidence>
<feature type="active site" description="Nucleophile" evidence="4 5">
    <location>
        <position position="57"/>
    </location>
</feature>
<dbReference type="Pfam" id="PF01416">
    <property type="entry name" value="PseudoU_synth_1"/>
    <property type="match status" value="1"/>
</dbReference>
<evidence type="ECO:0000256" key="6">
    <source>
        <dbReference type="PIRSR" id="PIRSR001430-2"/>
    </source>
</evidence>
<dbReference type="InterPro" id="IPR001406">
    <property type="entry name" value="PsdUridine_synth_TruA"/>
</dbReference>
<dbReference type="Gene3D" id="3.30.70.660">
    <property type="entry name" value="Pseudouridine synthase I, catalytic domain, C-terminal subdomain"/>
    <property type="match status" value="1"/>
</dbReference>
<dbReference type="OrthoDB" id="9811823at2"/>
<proteinExistence type="inferred from homology"/>
<dbReference type="PIRSF" id="PIRSF001430">
    <property type="entry name" value="tRNA_psdUrid_synth"/>
    <property type="match status" value="1"/>
</dbReference>
<accession>A0A1H5LY26</accession>
<dbReference type="InterPro" id="IPR020095">
    <property type="entry name" value="PsdUridine_synth_TruA_C"/>
</dbReference>